<dbReference type="GO" id="GO:0016604">
    <property type="term" value="C:nuclear body"/>
    <property type="evidence" value="ECO:0007669"/>
    <property type="project" value="TreeGrafter"/>
</dbReference>
<dbReference type="GO" id="GO:0001147">
    <property type="term" value="F:transcription termination site sequence-specific DNA binding"/>
    <property type="evidence" value="ECO:0007669"/>
    <property type="project" value="TreeGrafter"/>
</dbReference>
<reference evidence="7" key="1">
    <citation type="submission" date="2021-02" db="EMBL/GenBank/DDBJ databases">
        <authorList>
            <person name="Nowell W R."/>
        </authorList>
    </citation>
    <scope>NUCLEOTIDE SEQUENCE</scope>
</reference>
<evidence type="ECO:0000256" key="1">
    <source>
        <dbReference type="ARBA" id="ARBA00022741"/>
    </source>
</evidence>
<keyword evidence="3" id="KW-0347">Helicase</keyword>
<dbReference type="Gene3D" id="3.40.50.300">
    <property type="entry name" value="P-loop containing nucleotide triphosphate hydrolases"/>
    <property type="match status" value="2"/>
</dbReference>
<dbReference type="FunFam" id="3.40.50.300:FF:000326">
    <property type="entry name" value="P-loop containing nucleoside triphosphate hydrolase"/>
    <property type="match status" value="1"/>
</dbReference>
<dbReference type="GO" id="GO:0016787">
    <property type="term" value="F:hydrolase activity"/>
    <property type="evidence" value="ECO:0007669"/>
    <property type="project" value="UniProtKB-KW"/>
</dbReference>
<evidence type="ECO:0000256" key="2">
    <source>
        <dbReference type="ARBA" id="ARBA00022801"/>
    </source>
</evidence>
<feature type="non-terminal residue" evidence="7">
    <location>
        <position position="1"/>
    </location>
</feature>
<feature type="domain" description="DNA2/NAM7 helicase-like C-terminal" evidence="6">
    <location>
        <begin position="329"/>
        <end position="520"/>
    </location>
</feature>
<dbReference type="InterPro" id="IPR047187">
    <property type="entry name" value="SF1_C_Upf1"/>
</dbReference>
<proteinExistence type="predicted"/>
<dbReference type="InterPro" id="IPR041677">
    <property type="entry name" value="DNA2/NAM7_AAA_11"/>
</dbReference>
<evidence type="ECO:0000313" key="9">
    <source>
        <dbReference type="Proteomes" id="UP000663829"/>
    </source>
</evidence>
<keyword evidence="4" id="KW-0067">ATP-binding</keyword>
<evidence type="ECO:0000259" key="5">
    <source>
        <dbReference type="Pfam" id="PF13086"/>
    </source>
</evidence>
<dbReference type="Pfam" id="PF13087">
    <property type="entry name" value="AAA_12"/>
    <property type="match status" value="1"/>
</dbReference>
<keyword evidence="9" id="KW-1185">Reference proteome</keyword>
<dbReference type="PANTHER" id="PTHR10887">
    <property type="entry name" value="DNA2/NAM7 HELICASE FAMILY"/>
    <property type="match status" value="1"/>
</dbReference>
<feature type="domain" description="DNA2/NAM7 helicase helicase" evidence="5">
    <location>
        <begin position="236"/>
        <end position="322"/>
    </location>
</feature>
<dbReference type="GO" id="GO:0006369">
    <property type="term" value="P:termination of RNA polymerase II transcription"/>
    <property type="evidence" value="ECO:0007669"/>
    <property type="project" value="TreeGrafter"/>
</dbReference>
<evidence type="ECO:0000256" key="3">
    <source>
        <dbReference type="ARBA" id="ARBA00022806"/>
    </source>
</evidence>
<dbReference type="EMBL" id="CAJNOQ010006281">
    <property type="protein sequence ID" value="CAF1129771.1"/>
    <property type="molecule type" value="Genomic_DNA"/>
</dbReference>
<keyword evidence="2" id="KW-0378">Hydrolase</keyword>
<dbReference type="Pfam" id="PF13086">
    <property type="entry name" value="AAA_11"/>
    <property type="match status" value="1"/>
</dbReference>
<dbReference type="InterPro" id="IPR027417">
    <property type="entry name" value="P-loop_NTPase"/>
</dbReference>
<organism evidence="7 9">
    <name type="scientific">Didymodactylos carnosus</name>
    <dbReference type="NCBI Taxonomy" id="1234261"/>
    <lineage>
        <taxon>Eukaryota</taxon>
        <taxon>Metazoa</taxon>
        <taxon>Spiralia</taxon>
        <taxon>Gnathifera</taxon>
        <taxon>Rotifera</taxon>
        <taxon>Eurotatoria</taxon>
        <taxon>Bdelloidea</taxon>
        <taxon>Philodinida</taxon>
        <taxon>Philodinidae</taxon>
        <taxon>Didymodactylos</taxon>
    </lineage>
</organism>
<sequence>MDAIFWIRSKLSAFFSNIIPAVKPFIYLYEDYLSFILGWDPKWLNEAALQTGCLYKDCSTLTPTPIKERYLSFSEYQQATVPWLLEETWENVQASLISNLRRFRALSELNNCPLFQYLLDPKLTGGMFRSTKTKFQVFCEYLQTKLFGKKNYTTRDGNTVHNESQQLVIEEAVSMVCDGNKNEPKVYMIQGPPGTDGLKVRRVGCDEALCMEEDVNRVKLEYLTEQQLVNNIRSYPNEQNVKKQVFEEADVIISTLNYTGNRLFDPYCPIADRQKFPWFDCLIVDEAAQCIEIDTFIPLRLGVKKIILVGDPEQLPATVISNQALNAHLNQSLFERLFNLFKQQEKLNPIQMLNIQYRMNEEICRFPSEHIYQGRLLTDKQTNIERSKFHLIPYAFINVLNSCEQLDPVIQSYYNTIEAQVVVDLIRYLTTIENIPLSTIGIITPYRKQLQLIQRQLSTKIDVSTVDGFQGREKDIILLSSVRAQQQEEDNRGSIGFVGNKQRLNVSLTRGKYAVYIIGHLQSLN</sequence>
<evidence type="ECO:0000256" key="4">
    <source>
        <dbReference type="ARBA" id="ARBA00022840"/>
    </source>
</evidence>
<dbReference type="GO" id="GO:0005524">
    <property type="term" value="F:ATP binding"/>
    <property type="evidence" value="ECO:0007669"/>
    <property type="project" value="UniProtKB-KW"/>
</dbReference>
<name>A0A814R6K9_9BILA</name>
<dbReference type="SUPFAM" id="SSF52540">
    <property type="entry name" value="P-loop containing nucleoside triphosphate hydrolases"/>
    <property type="match status" value="1"/>
</dbReference>
<dbReference type="Proteomes" id="UP000681722">
    <property type="component" value="Unassembled WGS sequence"/>
</dbReference>
<evidence type="ECO:0000259" key="6">
    <source>
        <dbReference type="Pfam" id="PF13087"/>
    </source>
</evidence>
<comment type="caution">
    <text evidence="7">The sequence shown here is derived from an EMBL/GenBank/DDBJ whole genome shotgun (WGS) entry which is preliminary data.</text>
</comment>
<dbReference type="GO" id="GO:0004386">
    <property type="term" value="F:helicase activity"/>
    <property type="evidence" value="ECO:0007669"/>
    <property type="project" value="UniProtKB-KW"/>
</dbReference>
<dbReference type="EMBL" id="CAJOBC010006281">
    <property type="protein sequence ID" value="CAF3893494.1"/>
    <property type="molecule type" value="Genomic_DNA"/>
</dbReference>
<keyword evidence="1" id="KW-0547">Nucleotide-binding</keyword>
<dbReference type="InterPro" id="IPR045055">
    <property type="entry name" value="DNA2/NAM7-like"/>
</dbReference>
<evidence type="ECO:0000313" key="7">
    <source>
        <dbReference type="EMBL" id="CAF1129771.1"/>
    </source>
</evidence>
<dbReference type="OrthoDB" id="2285229at2759"/>
<evidence type="ECO:0000313" key="8">
    <source>
        <dbReference type="EMBL" id="CAF3893494.1"/>
    </source>
</evidence>
<dbReference type="GO" id="GO:0005694">
    <property type="term" value="C:chromosome"/>
    <property type="evidence" value="ECO:0007669"/>
    <property type="project" value="UniProtKB-ARBA"/>
</dbReference>
<dbReference type="PANTHER" id="PTHR10887:SF495">
    <property type="entry name" value="HELICASE SENATAXIN ISOFORM X1-RELATED"/>
    <property type="match status" value="1"/>
</dbReference>
<protein>
    <submittedName>
        <fullName evidence="7">Uncharacterized protein</fullName>
    </submittedName>
</protein>
<dbReference type="Proteomes" id="UP000663829">
    <property type="component" value="Unassembled WGS sequence"/>
</dbReference>
<accession>A0A814R6K9</accession>
<dbReference type="InterPro" id="IPR041679">
    <property type="entry name" value="DNA2/NAM7-like_C"/>
</dbReference>
<gene>
    <name evidence="7" type="ORF">GPM918_LOCUS20131</name>
    <name evidence="8" type="ORF">SRO942_LOCUS20128</name>
</gene>
<dbReference type="AlphaFoldDB" id="A0A814R6K9"/>
<dbReference type="CDD" id="cd18808">
    <property type="entry name" value="SF1_C_Upf1"/>
    <property type="match status" value="1"/>
</dbReference>